<dbReference type="OrthoDB" id="634996at2"/>
<dbReference type="SUPFAM" id="SSF52833">
    <property type="entry name" value="Thioredoxin-like"/>
    <property type="match status" value="1"/>
</dbReference>
<dbReference type="Gene3D" id="3.40.30.10">
    <property type="entry name" value="Glutaredoxin"/>
    <property type="match status" value="1"/>
</dbReference>
<dbReference type="PROSITE" id="PS51352">
    <property type="entry name" value="THIOREDOXIN_2"/>
    <property type="match status" value="1"/>
</dbReference>
<dbReference type="EMBL" id="FOGG01000012">
    <property type="protein sequence ID" value="SER62282.1"/>
    <property type="molecule type" value="Genomic_DNA"/>
</dbReference>
<accession>A0A1H9QP97</accession>
<evidence type="ECO:0000313" key="4">
    <source>
        <dbReference type="Proteomes" id="UP000199572"/>
    </source>
</evidence>
<dbReference type="GO" id="GO:0016491">
    <property type="term" value="F:oxidoreductase activity"/>
    <property type="evidence" value="ECO:0007669"/>
    <property type="project" value="InterPro"/>
</dbReference>
<protein>
    <submittedName>
        <fullName evidence="3">Thiol-disulfide isomerase or thioredoxin</fullName>
    </submittedName>
</protein>
<keyword evidence="4" id="KW-1185">Reference proteome</keyword>
<dbReference type="PANTHER" id="PTHR42852">
    <property type="entry name" value="THIOL:DISULFIDE INTERCHANGE PROTEIN DSBE"/>
    <property type="match status" value="1"/>
</dbReference>
<dbReference type="CDD" id="cd02966">
    <property type="entry name" value="TlpA_like_family"/>
    <property type="match status" value="1"/>
</dbReference>
<evidence type="ECO:0000256" key="1">
    <source>
        <dbReference type="SAM" id="SignalP"/>
    </source>
</evidence>
<dbReference type="GO" id="GO:0016209">
    <property type="term" value="F:antioxidant activity"/>
    <property type="evidence" value="ECO:0007669"/>
    <property type="project" value="InterPro"/>
</dbReference>
<dbReference type="InterPro" id="IPR036249">
    <property type="entry name" value="Thioredoxin-like_sf"/>
</dbReference>
<reference evidence="3 4" key="1">
    <citation type="submission" date="2016-10" db="EMBL/GenBank/DDBJ databases">
        <authorList>
            <person name="de Groot N.N."/>
        </authorList>
    </citation>
    <scope>NUCLEOTIDE SEQUENCE [LARGE SCALE GENOMIC DNA]</scope>
    <source>
        <strain evidence="3 4">DSM 18610</strain>
    </source>
</reference>
<organism evidence="3 4">
    <name type="scientific">Pedobacter rhizosphaerae</name>
    <dbReference type="NCBI Taxonomy" id="390241"/>
    <lineage>
        <taxon>Bacteria</taxon>
        <taxon>Pseudomonadati</taxon>
        <taxon>Bacteroidota</taxon>
        <taxon>Sphingobacteriia</taxon>
        <taxon>Sphingobacteriales</taxon>
        <taxon>Sphingobacteriaceae</taxon>
        <taxon>Pedobacter</taxon>
    </lineage>
</organism>
<keyword evidence="3" id="KW-0413">Isomerase</keyword>
<dbReference type="InterPro" id="IPR050553">
    <property type="entry name" value="Thioredoxin_ResA/DsbE_sf"/>
</dbReference>
<name>A0A1H9QP97_9SPHI</name>
<proteinExistence type="predicted"/>
<keyword evidence="1" id="KW-0732">Signal</keyword>
<dbReference type="InterPro" id="IPR013766">
    <property type="entry name" value="Thioredoxin_domain"/>
</dbReference>
<dbReference type="InterPro" id="IPR000866">
    <property type="entry name" value="AhpC/TSA"/>
</dbReference>
<gene>
    <name evidence="3" type="ORF">SAMN04488023_11287</name>
</gene>
<feature type="signal peptide" evidence="1">
    <location>
        <begin position="1"/>
        <end position="35"/>
    </location>
</feature>
<evidence type="ECO:0000259" key="2">
    <source>
        <dbReference type="PROSITE" id="PS51352"/>
    </source>
</evidence>
<dbReference type="Proteomes" id="UP000199572">
    <property type="component" value="Unassembled WGS sequence"/>
</dbReference>
<dbReference type="AlphaFoldDB" id="A0A1H9QP97"/>
<sequence>MITLLTHNKYIFITMKKIIIASAIALAIHVTSAFAQDKNFKLSTEKPVAGEEIGVTYNPKGTVLAGKKNVTATVYQFCDYKWIKNELALEKKDSIWTANYTLPKNASIVAFKFKSGSTVDIGQTSAYAWLLFDKEGKNMPGAYAGWAFLRNASVPEMFPDFTKDKFLIGDDVVVYWMQQQLRYFPSSKRDIFYAHSKVLKKVDAEKARALALQDLSLIKSLPDKNLNDLKNIKKVYAEVLDNPSAADSMGRVIAAIDSAAIKRRNPEKLAAAKALNGERDYKKLLPAMINFLELYPMDKADRAFDQANWIDYSKFYSSIAIMASVDKDSVTFKKYVAQAPLSSLPNLFYKSMYVPYVSLKTFNAQEAYVFARPMMSRLMQFKEINRDAFMDIYLNNAGVYADILMHLNKDEAALNFASAAQQKYEYGNSPLNEVSAILLERNGQAEKLKFTLESSMRKNQMTPLMLDMLKKNYIALNKNESGYESYLATLKDLKLDSALENKVRKSMINKTVPEFNVKSNRGKMVKLSDLKGKIVVFDFWASWCAPCKAAFPGMKMAVEKYKNDKDVVFYFVDTQEKMKDYEAYVSKYLKDNNYDFNVLFDANAAFSKSYGVGAIPHKMVLDKNGKLRFSEVGYMGSPSELVDEISMMVELARKGE</sequence>
<evidence type="ECO:0000313" key="3">
    <source>
        <dbReference type="EMBL" id="SER62282.1"/>
    </source>
</evidence>
<feature type="domain" description="Thioredoxin" evidence="2">
    <location>
        <begin position="506"/>
        <end position="654"/>
    </location>
</feature>
<dbReference type="STRING" id="390241.SAMN04488023_11287"/>
<feature type="chain" id="PRO_5011703748" evidence="1">
    <location>
        <begin position="36"/>
        <end position="656"/>
    </location>
</feature>
<dbReference type="GO" id="GO:0016853">
    <property type="term" value="F:isomerase activity"/>
    <property type="evidence" value="ECO:0007669"/>
    <property type="project" value="UniProtKB-KW"/>
</dbReference>
<dbReference type="Pfam" id="PF00578">
    <property type="entry name" value="AhpC-TSA"/>
    <property type="match status" value="1"/>
</dbReference>
<dbReference type="PANTHER" id="PTHR42852:SF17">
    <property type="entry name" value="THIOREDOXIN-LIKE PROTEIN HI_1115"/>
    <property type="match status" value="1"/>
</dbReference>